<name>A0ABV3AP07_9ACTN</name>
<gene>
    <name evidence="3" type="ORF">AB0H04_43870</name>
</gene>
<feature type="compositionally biased region" description="Basic residues" evidence="1">
    <location>
        <begin position="262"/>
        <end position="279"/>
    </location>
</feature>
<evidence type="ECO:0000256" key="1">
    <source>
        <dbReference type="SAM" id="MobiDB-lite"/>
    </source>
</evidence>
<evidence type="ECO:0000259" key="2">
    <source>
        <dbReference type="Pfam" id="PF13546"/>
    </source>
</evidence>
<dbReference type="RefSeq" id="WP_078877586.1">
    <property type="nucleotide sequence ID" value="NZ_JBFAEG010000056.1"/>
</dbReference>
<evidence type="ECO:0000313" key="3">
    <source>
        <dbReference type="EMBL" id="MEU5713671.1"/>
    </source>
</evidence>
<feature type="domain" description="Transposase IS701-like DDE" evidence="2">
    <location>
        <begin position="22"/>
        <end position="265"/>
    </location>
</feature>
<protein>
    <submittedName>
        <fullName evidence="3">Transposase</fullName>
    </submittedName>
</protein>
<feature type="region of interest" description="Disordered" evidence="1">
    <location>
        <begin position="230"/>
        <end position="316"/>
    </location>
</feature>
<comment type="caution">
    <text evidence="3">The sequence shown here is derived from an EMBL/GenBank/DDBJ whole genome shotgun (WGS) entry which is preliminary data.</text>
</comment>
<proteinExistence type="predicted"/>
<dbReference type="Pfam" id="PF13546">
    <property type="entry name" value="DDE_5"/>
    <property type="match status" value="1"/>
</dbReference>
<dbReference type="Proteomes" id="UP001551011">
    <property type="component" value="Unassembled WGS sequence"/>
</dbReference>
<keyword evidence="4" id="KW-1185">Reference proteome</keyword>
<evidence type="ECO:0000313" key="4">
    <source>
        <dbReference type="Proteomes" id="UP001551011"/>
    </source>
</evidence>
<sequence length="316" mass="34332">MSLPVGVPGIEALGLLSRFRVEFYECLYKRADALFDLTDAVLCADGPVKTLVELSLVVEHRRGHGALYAALDRGGLEPTRLLRALAGLPLPKAADGRIVLAVDVSHWLRPDASTSGDRLCCHVYGRGDRSSDQLVPGWPYSFVAALESGRTSWVALLDAVRLGPADESTTVTAVQLHDVVMRLTSASHWRPGDPDILIVMDSGYDVAYLTHALADLPVVLVGCLRSDRVMLRDPGPARSGPRGRASPPAWRRPHVQEARQLARARRHDRRGHRPLRHSHHDGLGPDASPAHAPRPLAGARQGRTPRPARHVDPPAG</sequence>
<reference evidence="3 4" key="1">
    <citation type="submission" date="2024-06" db="EMBL/GenBank/DDBJ databases">
        <title>The Natural Products Discovery Center: Release of the First 8490 Sequenced Strains for Exploring Actinobacteria Biosynthetic Diversity.</title>
        <authorList>
            <person name="Kalkreuter E."/>
            <person name="Kautsar S.A."/>
            <person name="Yang D."/>
            <person name="Bader C.D."/>
            <person name="Teijaro C.N."/>
            <person name="Fluegel L."/>
            <person name="Davis C.M."/>
            <person name="Simpson J.R."/>
            <person name="Lauterbach L."/>
            <person name="Steele A.D."/>
            <person name="Gui C."/>
            <person name="Meng S."/>
            <person name="Li G."/>
            <person name="Viehrig K."/>
            <person name="Ye F."/>
            <person name="Su P."/>
            <person name="Kiefer A.F."/>
            <person name="Nichols A."/>
            <person name="Cepeda A.J."/>
            <person name="Yan W."/>
            <person name="Fan B."/>
            <person name="Jiang Y."/>
            <person name="Adhikari A."/>
            <person name="Zheng C.-J."/>
            <person name="Schuster L."/>
            <person name="Cowan T.M."/>
            <person name="Smanski M.J."/>
            <person name="Chevrette M.G."/>
            <person name="De Carvalho L.P.S."/>
            <person name="Shen B."/>
        </authorList>
    </citation>
    <scope>NUCLEOTIDE SEQUENCE [LARGE SCALE GENOMIC DNA]</scope>
    <source>
        <strain evidence="3 4">NPDC020594</strain>
    </source>
</reference>
<dbReference type="EMBL" id="JBFAEG010000056">
    <property type="protein sequence ID" value="MEU5713671.1"/>
    <property type="molecule type" value="Genomic_DNA"/>
</dbReference>
<dbReference type="InterPro" id="IPR038721">
    <property type="entry name" value="IS701-like_DDE_dom"/>
</dbReference>
<organism evidence="3 4">
    <name type="scientific">Streptomyces flaveolus</name>
    <dbReference type="NCBI Taxonomy" id="67297"/>
    <lineage>
        <taxon>Bacteria</taxon>
        <taxon>Bacillati</taxon>
        <taxon>Actinomycetota</taxon>
        <taxon>Actinomycetes</taxon>
        <taxon>Kitasatosporales</taxon>
        <taxon>Streptomycetaceae</taxon>
        <taxon>Streptomyces</taxon>
    </lineage>
</organism>
<accession>A0ABV3AP07</accession>